<dbReference type="GO" id="GO:0046491">
    <property type="term" value="P:L-methylmalonyl-CoA metabolic process"/>
    <property type="evidence" value="ECO:0007669"/>
    <property type="project" value="TreeGrafter"/>
</dbReference>
<name>A0A942IEY0_9HYPH</name>
<accession>A0A942IEY0</accession>
<evidence type="ECO:0000256" key="1">
    <source>
        <dbReference type="ARBA" id="ARBA00022723"/>
    </source>
</evidence>
<dbReference type="RefSeq" id="WP_212659828.1">
    <property type="nucleotide sequence ID" value="NZ_JAGXTP010000003.1"/>
</dbReference>
<organism evidence="3 4">
    <name type="scientific">Devosia litorisediminis</name>
    <dbReference type="NCBI Taxonomy" id="2829817"/>
    <lineage>
        <taxon>Bacteria</taxon>
        <taxon>Pseudomonadati</taxon>
        <taxon>Pseudomonadota</taxon>
        <taxon>Alphaproteobacteria</taxon>
        <taxon>Hyphomicrobiales</taxon>
        <taxon>Devosiaceae</taxon>
        <taxon>Devosia</taxon>
    </lineage>
</organism>
<dbReference type="PANTHER" id="PTHR43048">
    <property type="entry name" value="METHYLMALONYL-COA EPIMERASE"/>
    <property type="match status" value="1"/>
</dbReference>
<comment type="caution">
    <text evidence="3">The sequence shown here is derived from an EMBL/GenBank/DDBJ whole genome shotgun (WGS) entry which is preliminary data.</text>
</comment>
<dbReference type="GO" id="GO:0046872">
    <property type="term" value="F:metal ion binding"/>
    <property type="evidence" value="ECO:0007669"/>
    <property type="project" value="UniProtKB-KW"/>
</dbReference>
<sequence>MDKRLLDEDEVMQICFVTDDVVKSAQWFADLTGKPMPSEGRAAPAEEAKAIYRGKPSDVGCRIMMFKFGNIDVEFLEPGPEKSAWRDLLEEKGPGCHHIAFRTRNLTKRDAYLESKGHPLLQRGEFDGSHGRYAYYDTVKDLGVMIELLEFDKDKEAQP</sequence>
<gene>
    <name evidence="3" type="ORF">KD146_15955</name>
</gene>
<keyword evidence="4" id="KW-1185">Reference proteome</keyword>
<dbReference type="PANTHER" id="PTHR43048:SF3">
    <property type="entry name" value="METHYLMALONYL-COA EPIMERASE, MITOCHONDRIAL"/>
    <property type="match status" value="1"/>
</dbReference>
<dbReference type="EMBL" id="JAGXTP010000003">
    <property type="protein sequence ID" value="MBS3850194.1"/>
    <property type="molecule type" value="Genomic_DNA"/>
</dbReference>
<protein>
    <submittedName>
        <fullName evidence="3">VOC family protein</fullName>
    </submittedName>
</protein>
<dbReference type="GO" id="GO:0004493">
    <property type="term" value="F:methylmalonyl-CoA epimerase activity"/>
    <property type="evidence" value="ECO:0007669"/>
    <property type="project" value="TreeGrafter"/>
</dbReference>
<dbReference type="Pfam" id="PF13669">
    <property type="entry name" value="Glyoxalase_4"/>
    <property type="match status" value="1"/>
</dbReference>
<dbReference type="InterPro" id="IPR029068">
    <property type="entry name" value="Glyas_Bleomycin-R_OHBP_Dase"/>
</dbReference>
<dbReference type="PROSITE" id="PS51819">
    <property type="entry name" value="VOC"/>
    <property type="match status" value="1"/>
</dbReference>
<reference evidence="3" key="1">
    <citation type="submission" date="2021-04" db="EMBL/GenBank/DDBJ databases">
        <title>Devosia litorisediminis sp. nov., isolated from a sand dune.</title>
        <authorList>
            <person name="Park S."/>
            <person name="Yoon J.-H."/>
        </authorList>
    </citation>
    <scope>NUCLEOTIDE SEQUENCE</scope>
    <source>
        <strain evidence="3">BSSL-BM10</strain>
    </source>
</reference>
<proteinExistence type="predicted"/>
<dbReference type="Gene3D" id="3.10.180.10">
    <property type="entry name" value="2,3-Dihydroxybiphenyl 1,2-Dioxygenase, domain 1"/>
    <property type="match status" value="1"/>
</dbReference>
<evidence type="ECO:0000259" key="2">
    <source>
        <dbReference type="PROSITE" id="PS51819"/>
    </source>
</evidence>
<dbReference type="SUPFAM" id="SSF54593">
    <property type="entry name" value="Glyoxalase/Bleomycin resistance protein/Dihydroxybiphenyl dioxygenase"/>
    <property type="match status" value="1"/>
</dbReference>
<dbReference type="InterPro" id="IPR037523">
    <property type="entry name" value="VOC_core"/>
</dbReference>
<keyword evidence="1" id="KW-0479">Metal-binding</keyword>
<dbReference type="InterPro" id="IPR051785">
    <property type="entry name" value="MMCE/EMCE_epimerase"/>
</dbReference>
<evidence type="ECO:0000313" key="3">
    <source>
        <dbReference type="EMBL" id="MBS3850194.1"/>
    </source>
</evidence>
<evidence type="ECO:0000313" key="4">
    <source>
        <dbReference type="Proteomes" id="UP000678281"/>
    </source>
</evidence>
<dbReference type="AlphaFoldDB" id="A0A942IEY0"/>
<feature type="domain" description="VOC" evidence="2">
    <location>
        <begin position="10"/>
        <end position="151"/>
    </location>
</feature>
<dbReference type="Proteomes" id="UP000678281">
    <property type="component" value="Unassembled WGS sequence"/>
</dbReference>